<evidence type="ECO:0000313" key="3">
    <source>
        <dbReference type="EMBL" id="MQY23744.1"/>
    </source>
</evidence>
<comment type="caution">
    <text evidence="3">The sequence shown here is derived from an EMBL/GenBank/DDBJ whole genome shotgun (WGS) entry which is preliminary data.</text>
</comment>
<dbReference type="InterPro" id="IPR000871">
    <property type="entry name" value="Beta-lactam_class-A"/>
</dbReference>
<dbReference type="GO" id="GO:0046677">
    <property type="term" value="P:response to antibiotic"/>
    <property type="evidence" value="ECO:0007669"/>
    <property type="project" value="InterPro"/>
</dbReference>
<evidence type="ECO:0000259" key="2">
    <source>
        <dbReference type="Pfam" id="PF13354"/>
    </source>
</evidence>
<dbReference type="InterPro" id="IPR045155">
    <property type="entry name" value="Beta-lactam_cat"/>
</dbReference>
<keyword evidence="1" id="KW-0732">Signal</keyword>
<evidence type="ECO:0000256" key="1">
    <source>
        <dbReference type="SAM" id="SignalP"/>
    </source>
</evidence>
<reference evidence="3 4" key="1">
    <citation type="submission" date="2019-10" db="EMBL/GenBank/DDBJ databases">
        <title>Nocardia macrotermitis sp. nov. and Nocardia aurantia sp. nov., isolated from the gut of fungus growing-termite Macrotermes natalensis.</title>
        <authorList>
            <person name="Benndorf R."/>
            <person name="Schwitalla J."/>
            <person name="Martin K."/>
            <person name="De Beer W."/>
            <person name="Kaster A.-K."/>
            <person name="Vollmers J."/>
            <person name="Poulsen M."/>
            <person name="Beemelmanns C."/>
        </authorList>
    </citation>
    <scope>NUCLEOTIDE SEQUENCE [LARGE SCALE GENOMIC DNA]</scope>
    <source>
        <strain evidence="3 4">RB20</strain>
    </source>
</reference>
<keyword evidence="4" id="KW-1185">Reference proteome</keyword>
<proteinExistence type="predicted"/>
<name>A0A7K0DG25_9NOCA</name>
<accession>A0A7K0DG25</accession>
<dbReference type="Proteomes" id="UP000438448">
    <property type="component" value="Unassembled WGS sequence"/>
</dbReference>
<protein>
    <submittedName>
        <fullName evidence="3">Putative lipoprotein LppW</fullName>
    </submittedName>
</protein>
<dbReference type="AlphaFoldDB" id="A0A7K0DG25"/>
<sequence>MSAFRRSAAVATAVVATFALHMPTTSAQAPALDPALVTRATAADAYAKTRPGTTGIVVFDRQTGAIWQNGNANRLVWAESTEKLEMVASLLLRNESGAITLSASDRDLMHRMLNVSDDDAADALWKRYGGASFARDLGRFGMTASKFRDAQPYWGWMRTTAADLDRLMNAALAQLNPADRAYLVREMRSVGAVQQWGVWGAGPAAQPGNKDGWSPDNPDGSWLDNSVGFVGPNERFTVAITGDTATVKNGDQVGRETATHVASILFQGYFR</sequence>
<dbReference type="SUPFAM" id="SSF56601">
    <property type="entry name" value="beta-lactamase/transpeptidase-like"/>
    <property type="match status" value="1"/>
</dbReference>
<dbReference type="RefSeq" id="WP_153415503.1">
    <property type="nucleotide sequence ID" value="NZ_WEGK01000023.1"/>
</dbReference>
<feature type="domain" description="Beta-lactamase class A catalytic" evidence="2">
    <location>
        <begin position="104"/>
        <end position="240"/>
    </location>
</feature>
<feature type="chain" id="PRO_5039343048" evidence="1">
    <location>
        <begin position="28"/>
        <end position="271"/>
    </location>
</feature>
<feature type="signal peptide" evidence="1">
    <location>
        <begin position="1"/>
        <end position="27"/>
    </location>
</feature>
<keyword evidence="3" id="KW-0449">Lipoprotein</keyword>
<dbReference type="PANTHER" id="PTHR35333">
    <property type="entry name" value="BETA-LACTAMASE"/>
    <property type="match status" value="1"/>
</dbReference>
<gene>
    <name evidence="3" type="primary">lppW_2</name>
    <name evidence="3" type="ORF">NRB20_68760</name>
</gene>
<dbReference type="Gene3D" id="3.40.710.10">
    <property type="entry name" value="DD-peptidase/beta-lactamase superfamily"/>
    <property type="match status" value="1"/>
</dbReference>
<dbReference type="InterPro" id="IPR012338">
    <property type="entry name" value="Beta-lactam/transpept-like"/>
</dbReference>
<organism evidence="3 4">
    <name type="scientific">Nocardia macrotermitis</name>
    <dbReference type="NCBI Taxonomy" id="2585198"/>
    <lineage>
        <taxon>Bacteria</taxon>
        <taxon>Bacillati</taxon>
        <taxon>Actinomycetota</taxon>
        <taxon>Actinomycetes</taxon>
        <taxon>Mycobacteriales</taxon>
        <taxon>Nocardiaceae</taxon>
        <taxon>Nocardia</taxon>
    </lineage>
</organism>
<dbReference type="GO" id="GO:0030655">
    <property type="term" value="P:beta-lactam antibiotic catabolic process"/>
    <property type="evidence" value="ECO:0007669"/>
    <property type="project" value="InterPro"/>
</dbReference>
<dbReference type="PANTHER" id="PTHR35333:SF3">
    <property type="entry name" value="BETA-LACTAMASE-TYPE TRANSPEPTIDASE FOLD CONTAINING PROTEIN"/>
    <property type="match status" value="1"/>
</dbReference>
<dbReference type="OrthoDB" id="4981298at2"/>
<dbReference type="EMBL" id="WEGK01000023">
    <property type="protein sequence ID" value="MQY23744.1"/>
    <property type="molecule type" value="Genomic_DNA"/>
</dbReference>
<evidence type="ECO:0000313" key="4">
    <source>
        <dbReference type="Proteomes" id="UP000438448"/>
    </source>
</evidence>
<dbReference type="Pfam" id="PF13354">
    <property type="entry name" value="Beta-lactamase2"/>
    <property type="match status" value="1"/>
</dbReference>
<dbReference type="GO" id="GO:0008800">
    <property type="term" value="F:beta-lactamase activity"/>
    <property type="evidence" value="ECO:0007669"/>
    <property type="project" value="InterPro"/>
</dbReference>